<dbReference type="InterPro" id="IPR050090">
    <property type="entry name" value="Tyrosine_recombinase_XerCD"/>
</dbReference>
<accession>A0A930W3A7</accession>
<name>A0A930W3A7_9ACTN</name>
<dbReference type="GO" id="GO:0015074">
    <property type="term" value="P:DNA integration"/>
    <property type="evidence" value="ECO:0007669"/>
    <property type="project" value="UniProtKB-KW"/>
</dbReference>
<dbReference type="GO" id="GO:0006310">
    <property type="term" value="P:DNA recombination"/>
    <property type="evidence" value="ECO:0007669"/>
    <property type="project" value="UniProtKB-KW"/>
</dbReference>
<dbReference type="Pfam" id="PF00589">
    <property type="entry name" value="Phage_integrase"/>
    <property type="match status" value="1"/>
</dbReference>
<evidence type="ECO:0000256" key="1">
    <source>
        <dbReference type="ARBA" id="ARBA00004496"/>
    </source>
</evidence>
<keyword evidence="8" id="KW-0131">Cell cycle</keyword>
<gene>
    <name evidence="12" type="ORF">HXK26_03070</name>
</gene>
<dbReference type="Gene3D" id="1.10.150.130">
    <property type="match status" value="1"/>
</dbReference>
<keyword evidence="2" id="KW-0963">Cytoplasm</keyword>
<feature type="non-terminal residue" evidence="12">
    <location>
        <position position="1"/>
    </location>
</feature>
<keyword evidence="6 9" id="KW-0238">DNA-binding</keyword>
<dbReference type="InterPro" id="IPR002104">
    <property type="entry name" value="Integrase_catalytic"/>
</dbReference>
<dbReference type="InterPro" id="IPR004107">
    <property type="entry name" value="Integrase_SAM-like_N"/>
</dbReference>
<evidence type="ECO:0000259" key="10">
    <source>
        <dbReference type="PROSITE" id="PS51898"/>
    </source>
</evidence>
<evidence type="ECO:0000256" key="5">
    <source>
        <dbReference type="ARBA" id="ARBA00022908"/>
    </source>
</evidence>
<dbReference type="SUPFAM" id="SSF56349">
    <property type="entry name" value="DNA breaking-rejoining enzymes"/>
    <property type="match status" value="1"/>
</dbReference>
<dbReference type="NCBIfam" id="NF001399">
    <property type="entry name" value="PRK00283.1"/>
    <property type="match status" value="1"/>
</dbReference>
<dbReference type="GO" id="GO:0007059">
    <property type="term" value="P:chromosome segregation"/>
    <property type="evidence" value="ECO:0007669"/>
    <property type="project" value="UniProtKB-KW"/>
</dbReference>
<dbReference type="PANTHER" id="PTHR30349:SF77">
    <property type="entry name" value="TYROSINE RECOMBINASE XERC"/>
    <property type="match status" value="1"/>
</dbReference>
<evidence type="ECO:0000256" key="4">
    <source>
        <dbReference type="ARBA" id="ARBA00022829"/>
    </source>
</evidence>
<dbReference type="Proteomes" id="UP000698335">
    <property type="component" value="Unassembled WGS sequence"/>
</dbReference>
<dbReference type="SUPFAM" id="SSF47823">
    <property type="entry name" value="lambda integrase-like, N-terminal domain"/>
    <property type="match status" value="1"/>
</dbReference>
<evidence type="ECO:0000259" key="11">
    <source>
        <dbReference type="PROSITE" id="PS51900"/>
    </source>
</evidence>
<dbReference type="PANTHER" id="PTHR30349">
    <property type="entry name" value="PHAGE INTEGRASE-RELATED"/>
    <property type="match status" value="1"/>
</dbReference>
<sequence length="242" mass="27613">RYSARTLNRHLSALRGFYKWLNKEKYLEVDPSLILTSPRTSRRLPQTMSDEDVQKLLLSCDTDTAAGLRDRAILECMYATGARISEISHLDREDVDISQGVVRLFGKGSKERDVPLYKTARDWLEAYMYGARPQLIAKGRKSLRNPREEKALFVSIRGHRMSADVLRKMFETYVKKAGLDPMLTPHAMRHTFATELLSGGADLRVVQELLGHQSLSTTQIYTHLSIERLKDAAKQAHPRSEL</sequence>
<proteinExistence type="predicted"/>
<dbReference type="Gene3D" id="1.10.443.10">
    <property type="entry name" value="Intergrase catalytic core"/>
    <property type="match status" value="1"/>
</dbReference>
<dbReference type="EMBL" id="JABZGW010000096">
    <property type="protein sequence ID" value="MBF4807662.1"/>
    <property type="molecule type" value="Genomic_DNA"/>
</dbReference>
<keyword evidence="3" id="KW-0132">Cell division</keyword>
<evidence type="ECO:0000256" key="3">
    <source>
        <dbReference type="ARBA" id="ARBA00022618"/>
    </source>
</evidence>
<comment type="caution">
    <text evidence="12">The sequence shown here is derived from an EMBL/GenBank/DDBJ whole genome shotgun (WGS) entry which is preliminary data.</text>
</comment>
<evidence type="ECO:0000256" key="9">
    <source>
        <dbReference type="PROSITE-ProRule" id="PRU01248"/>
    </source>
</evidence>
<keyword evidence="7" id="KW-0233">DNA recombination</keyword>
<dbReference type="Pfam" id="PF02899">
    <property type="entry name" value="Phage_int_SAM_1"/>
    <property type="match status" value="1"/>
</dbReference>
<evidence type="ECO:0000256" key="6">
    <source>
        <dbReference type="ARBA" id="ARBA00023125"/>
    </source>
</evidence>
<dbReference type="GO" id="GO:0003677">
    <property type="term" value="F:DNA binding"/>
    <property type="evidence" value="ECO:0007669"/>
    <property type="project" value="UniProtKB-UniRule"/>
</dbReference>
<evidence type="ECO:0000256" key="2">
    <source>
        <dbReference type="ARBA" id="ARBA00022490"/>
    </source>
</evidence>
<dbReference type="AlphaFoldDB" id="A0A930W3A7"/>
<dbReference type="PROSITE" id="PS51900">
    <property type="entry name" value="CB"/>
    <property type="match status" value="1"/>
</dbReference>
<evidence type="ECO:0000256" key="7">
    <source>
        <dbReference type="ARBA" id="ARBA00023172"/>
    </source>
</evidence>
<keyword evidence="5" id="KW-0229">DNA integration</keyword>
<evidence type="ECO:0000313" key="12">
    <source>
        <dbReference type="EMBL" id="MBF4807662.1"/>
    </source>
</evidence>
<dbReference type="InterPro" id="IPR010998">
    <property type="entry name" value="Integrase_recombinase_N"/>
</dbReference>
<dbReference type="InterPro" id="IPR044068">
    <property type="entry name" value="CB"/>
</dbReference>
<keyword evidence="4" id="KW-0159">Chromosome partition</keyword>
<dbReference type="GO" id="GO:0005737">
    <property type="term" value="C:cytoplasm"/>
    <property type="evidence" value="ECO:0007669"/>
    <property type="project" value="UniProtKB-SubCell"/>
</dbReference>
<dbReference type="GO" id="GO:0051301">
    <property type="term" value="P:cell division"/>
    <property type="evidence" value="ECO:0007669"/>
    <property type="project" value="UniProtKB-KW"/>
</dbReference>
<dbReference type="InterPro" id="IPR013762">
    <property type="entry name" value="Integrase-like_cat_sf"/>
</dbReference>
<dbReference type="PROSITE" id="PS51898">
    <property type="entry name" value="TYR_RECOMBINASE"/>
    <property type="match status" value="1"/>
</dbReference>
<dbReference type="InterPro" id="IPR011010">
    <property type="entry name" value="DNA_brk_join_enz"/>
</dbReference>
<evidence type="ECO:0000313" key="13">
    <source>
        <dbReference type="Proteomes" id="UP000698335"/>
    </source>
</evidence>
<evidence type="ECO:0000256" key="8">
    <source>
        <dbReference type="ARBA" id="ARBA00023306"/>
    </source>
</evidence>
<reference evidence="12" key="1">
    <citation type="submission" date="2020-04" db="EMBL/GenBank/DDBJ databases">
        <title>Deep metagenomics examines the oral microbiome during advanced dental caries in children, revealing novel taxa and co-occurrences with host molecules.</title>
        <authorList>
            <person name="Baker J.L."/>
            <person name="Morton J.T."/>
            <person name="Dinis M."/>
            <person name="Alvarez R."/>
            <person name="Tran N.C."/>
            <person name="Knight R."/>
            <person name="Edlund A."/>
        </authorList>
    </citation>
    <scope>NUCLEOTIDE SEQUENCE</scope>
    <source>
        <strain evidence="12">JCVI_38_bin.5</strain>
    </source>
</reference>
<feature type="domain" description="Core-binding (CB)" evidence="11">
    <location>
        <begin position="1"/>
        <end position="22"/>
    </location>
</feature>
<feature type="domain" description="Tyr recombinase" evidence="10">
    <location>
        <begin position="43"/>
        <end position="234"/>
    </location>
</feature>
<organism evidence="12 13">
    <name type="scientific">Lancefieldella rimae</name>
    <dbReference type="NCBI Taxonomy" id="1383"/>
    <lineage>
        <taxon>Bacteria</taxon>
        <taxon>Bacillati</taxon>
        <taxon>Actinomycetota</taxon>
        <taxon>Coriobacteriia</taxon>
        <taxon>Coriobacteriales</taxon>
        <taxon>Atopobiaceae</taxon>
        <taxon>Lancefieldella</taxon>
    </lineage>
</organism>
<protein>
    <submittedName>
        <fullName evidence="12">Tyrosine recombinase</fullName>
    </submittedName>
</protein>
<comment type="subcellular location">
    <subcellularLocation>
        <location evidence="1">Cytoplasm</location>
    </subcellularLocation>
</comment>
<dbReference type="CDD" id="cd00798">
    <property type="entry name" value="INT_XerDC_C"/>
    <property type="match status" value="1"/>
</dbReference>